<name>A0ABU1DIP9_9HYPH</name>
<keyword evidence="5" id="KW-0804">Transcription</keyword>
<keyword evidence="4 7" id="KW-0238">DNA-binding</keyword>
<keyword evidence="1" id="KW-0597">Phosphoprotein</keyword>
<dbReference type="InterPro" id="IPR036388">
    <property type="entry name" value="WH-like_DNA-bd_sf"/>
</dbReference>
<keyword evidence="3" id="KW-0805">Transcription regulation</keyword>
<dbReference type="Gene3D" id="3.40.50.2300">
    <property type="match status" value="1"/>
</dbReference>
<proteinExistence type="predicted"/>
<dbReference type="InterPro" id="IPR001867">
    <property type="entry name" value="OmpR/PhoB-type_DNA-bd"/>
</dbReference>
<evidence type="ECO:0000256" key="2">
    <source>
        <dbReference type="ARBA" id="ARBA00023012"/>
    </source>
</evidence>
<evidence type="ECO:0000313" key="12">
    <source>
        <dbReference type="Proteomes" id="UP001181622"/>
    </source>
</evidence>
<dbReference type="InterPro" id="IPR001789">
    <property type="entry name" value="Sig_transdc_resp-reg_receiver"/>
</dbReference>
<comment type="caution">
    <text evidence="6">Lacks conserved residue(s) required for the propagation of feature annotation.</text>
</comment>
<evidence type="ECO:0000259" key="10">
    <source>
        <dbReference type="PROSITE" id="PS51755"/>
    </source>
</evidence>
<keyword evidence="12" id="KW-1185">Reference proteome</keyword>
<dbReference type="EMBL" id="JADBEO010000037">
    <property type="protein sequence ID" value="MDR4307988.1"/>
    <property type="molecule type" value="Genomic_DNA"/>
</dbReference>
<dbReference type="InterPro" id="IPR011006">
    <property type="entry name" value="CheY-like_superfamily"/>
</dbReference>
<comment type="caution">
    <text evidence="11">The sequence shown here is derived from an EMBL/GenBank/DDBJ whole genome shotgun (WGS) entry which is preliminary data.</text>
</comment>
<dbReference type="CDD" id="cd00383">
    <property type="entry name" value="trans_reg_C"/>
    <property type="match status" value="1"/>
</dbReference>
<evidence type="ECO:0000256" key="3">
    <source>
        <dbReference type="ARBA" id="ARBA00023015"/>
    </source>
</evidence>
<dbReference type="SUPFAM" id="SSF46894">
    <property type="entry name" value="C-terminal effector domain of the bipartite response regulators"/>
    <property type="match status" value="1"/>
</dbReference>
<evidence type="ECO:0000256" key="5">
    <source>
        <dbReference type="ARBA" id="ARBA00023163"/>
    </source>
</evidence>
<gene>
    <name evidence="11" type="ORF">IHQ68_15305</name>
</gene>
<dbReference type="Proteomes" id="UP001181622">
    <property type="component" value="Unassembled WGS sequence"/>
</dbReference>
<evidence type="ECO:0000256" key="7">
    <source>
        <dbReference type="PROSITE-ProRule" id="PRU01091"/>
    </source>
</evidence>
<dbReference type="PANTHER" id="PTHR48111:SF1">
    <property type="entry name" value="TWO-COMPONENT RESPONSE REGULATOR ORR33"/>
    <property type="match status" value="1"/>
</dbReference>
<organism evidence="11 12">
    <name type="scientific">Chelatococcus sambhunathii</name>
    <dbReference type="NCBI Taxonomy" id="363953"/>
    <lineage>
        <taxon>Bacteria</taxon>
        <taxon>Pseudomonadati</taxon>
        <taxon>Pseudomonadota</taxon>
        <taxon>Alphaproteobacteria</taxon>
        <taxon>Hyphomicrobiales</taxon>
        <taxon>Chelatococcaceae</taxon>
        <taxon>Chelatococcus</taxon>
    </lineage>
</organism>
<dbReference type="Gene3D" id="1.10.10.10">
    <property type="entry name" value="Winged helix-like DNA-binding domain superfamily/Winged helix DNA-binding domain"/>
    <property type="match status" value="1"/>
</dbReference>
<dbReference type="PROSITE" id="PS50110">
    <property type="entry name" value="RESPONSE_REGULATORY"/>
    <property type="match status" value="1"/>
</dbReference>
<evidence type="ECO:0000259" key="9">
    <source>
        <dbReference type="PROSITE" id="PS50110"/>
    </source>
</evidence>
<feature type="DNA-binding region" description="OmpR/PhoB-type" evidence="7">
    <location>
        <begin position="119"/>
        <end position="217"/>
    </location>
</feature>
<evidence type="ECO:0000256" key="6">
    <source>
        <dbReference type="PROSITE-ProRule" id="PRU00169"/>
    </source>
</evidence>
<evidence type="ECO:0000313" key="11">
    <source>
        <dbReference type="EMBL" id="MDR4307988.1"/>
    </source>
</evidence>
<dbReference type="PANTHER" id="PTHR48111">
    <property type="entry name" value="REGULATOR OF RPOS"/>
    <property type="match status" value="1"/>
</dbReference>
<dbReference type="InterPro" id="IPR039420">
    <property type="entry name" value="WalR-like"/>
</dbReference>
<dbReference type="SUPFAM" id="SSF52172">
    <property type="entry name" value="CheY-like"/>
    <property type="match status" value="1"/>
</dbReference>
<feature type="domain" description="Response regulatory" evidence="9">
    <location>
        <begin position="2"/>
        <end position="110"/>
    </location>
</feature>
<dbReference type="SMART" id="SM00862">
    <property type="entry name" value="Trans_reg_C"/>
    <property type="match status" value="1"/>
</dbReference>
<dbReference type="InterPro" id="IPR016032">
    <property type="entry name" value="Sig_transdc_resp-reg_C-effctor"/>
</dbReference>
<dbReference type="PROSITE" id="PS51755">
    <property type="entry name" value="OMPR_PHOB"/>
    <property type="match status" value="1"/>
</dbReference>
<evidence type="ECO:0000256" key="8">
    <source>
        <dbReference type="SAM" id="MobiDB-lite"/>
    </source>
</evidence>
<keyword evidence="2" id="KW-0902">Two-component regulatory system</keyword>
<reference evidence="11" key="1">
    <citation type="submission" date="2020-10" db="EMBL/GenBank/DDBJ databases">
        <authorList>
            <person name="Abbas A."/>
            <person name="Razzaq R."/>
            <person name="Waqas M."/>
            <person name="Abbas N."/>
            <person name="Nielsen T.K."/>
            <person name="Hansen L.H."/>
            <person name="Hussain S."/>
            <person name="Shahid M."/>
        </authorList>
    </citation>
    <scope>NUCLEOTIDE SEQUENCE</scope>
    <source>
        <strain evidence="11">S14</strain>
    </source>
</reference>
<feature type="region of interest" description="Disordered" evidence="8">
    <location>
        <begin position="214"/>
        <end position="237"/>
    </location>
</feature>
<dbReference type="Pfam" id="PF00486">
    <property type="entry name" value="Trans_reg_C"/>
    <property type="match status" value="1"/>
</dbReference>
<feature type="domain" description="OmpR/PhoB-type" evidence="10">
    <location>
        <begin position="119"/>
        <end position="217"/>
    </location>
</feature>
<evidence type="ECO:0000256" key="1">
    <source>
        <dbReference type="ARBA" id="ARBA00022553"/>
    </source>
</evidence>
<evidence type="ECO:0000256" key="4">
    <source>
        <dbReference type="ARBA" id="ARBA00023125"/>
    </source>
</evidence>
<protein>
    <submittedName>
        <fullName evidence="11">Response regulator transcription factor</fullName>
    </submittedName>
</protein>
<accession>A0ABU1DIP9</accession>
<sequence>MAIAVIEMVAAGDAHLGKTLAAEGFQVHAATHVDQVRSASIALLACPGGGSEMLEAISALRLRHPGAVVIVATGRDEPDERLACYEAGADDCLAGPVRVDELVAKLRAWRRRRSGDAAFPLIAAGDAIVDLSALELKVAGRSQSLTKREAELLAILVRAGDEPVPRERVLREAWGGPAWMTSNSVDVYVGYVRRKLDLLDSNVTVTTVRGQGFRLARRKDRRRAPEPPAPLRIGSPR</sequence>
<dbReference type="RefSeq" id="WP_309393351.1">
    <property type="nucleotide sequence ID" value="NZ_JADBEO010000037.1"/>
</dbReference>